<evidence type="ECO:0000313" key="2">
    <source>
        <dbReference type="Proteomes" id="UP000188605"/>
    </source>
</evidence>
<dbReference type="EMBL" id="LJDB01000057">
    <property type="protein sequence ID" value="ONI39998.1"/>
    <property type="molecule type" value="Genomic_DNA"/>
</dbReference>
<sequence length="86" mass="9627">MIKNKLMYLLASSFIFIVSMDQEVLASEDAPIDVSLENSTNQQTQFELPLNNSMGYSLPTYLMHAPDQDAETIRALAAGELFLIKE</sequence>
<evidence type="ECO:0000313" key="1">
    <source>
        <dbReference type="EMBL" id="ONI39998.1"/>
    </source>
</evidence>
<protein>
    <submittedName>
        <fullName evidence="1">Uncharacterized protein</fullName>
    </submittedName>
</protein>
<reference evidence="1" key="1">
    <citation type="submission" date="2016-08" db="EMBL/GenBank/DDBJ databases">
        <authorList>
            <person name="Ngugi D.K."/>
            <person name="Miyake S."/>
            <person name="Stingl U."/>
        </authorList>
    </citation>
    <scope>NUCLEOTIDE SEQUENCE</scope>
    <source>
        <strain evidence="1">SCG-B11WGA-EpuloA1</strain>
    </source>
</reference>
<proteinExistence type="predicted"/>
<comment type="caution">
    <text evidence="1">The sequence shown here is derived from an EMBL/GenBank/DDBJ whole genome shotgun (WGS) entry which is preliminary data.</text>
</comment>
<keyword evidence="2" id="KW-1185">Reference proteome</keyword>
<accession>A0ACC8XBF3</accession>
<name>A0ACC8XBF3_9FIRM</name>
<gene>
    <name evidence="1" type="ORF">AN396_06520</name>
</gene>
<organism evidence="1 2">
    <name type="scientific">Candidatus Epulonipiscium fishelsonii</name>
    <dbReference type="NCBI Taxonomy" id="77094"/>
    <lineage>
        <taxon>Bacteria</taxon>
        <taxon>Bacillati</taxon>
        <taxon>Bacillota</taxon>
        <taxon>Clostridia</taxon>
        <taxon>Lachnospirales</taxon>
        <taxon>Lachnospiraceae</taxon>
        <taxon>Candidatus Epulonipiscium</taxon>
    </lineage>
</organism>
<dbReference type="Proteomes" id="UP000188605">
    <property type="component" value="Unassembled WGS sequence"/>
</dbReference>